<keyword evidence="4" id="KW-1185">Reference proteome</keyword>
<comment type="caution">
    <text evidence="3">The sequence shown here is derived from an EMBL/GenBank/DDBJ whole genome shotgun (WGS) entry which is preliminary data.</text>
</comment>
<feature type="region of interest" description="Disordered" evidence="1">
    <location>
        <begin position="138"/>
        <end position="180"/>
    </location>
</feature>
<protein>
    <recommendedName>
        <fullName evidence="2">Myb/SANT-like DNA-binding domain-containing protein</fullName>
    </recommendedName>
</protein>
<dbReference type="Proteomes" id="UP001374579">
    <property type="component" value="Unassembled WGS sequence"/>
</dbReference>
<feature type="domain" description="Myb/SANT-like DNA-binding" evidence="2">
    <location>
        <begin position="13"/>
        <end position="87"/>
    </location>
</feature>
<dbReference type="PANTHER" id="PTHR23098">
    <property type="entry name" value="AGAP001331-PA-RELATED"/>
    <property type="match status" value="1"/>
</dbReference>
<evidence type="ECO:0000259" key="2">
    <source>
        <dbReference type="Pfam" id="PF13873"/>
    </source>
</evidence>
<name>A0AAN9AM43_9CAEN</name>
<organism evidence="3 4">
    <name type="scientific">Littorina saxatilis</name>
    <dbReference type="NCBI Taxonomy" id="31220"/>
    <lineage>
        <taxon>Eukaryota</taxon>
        <taxon>Metazoa</taxon>
        <taxon>Spiralia</taxon>
        <taxon>Lophotrochozoa</taxon>
        <taxon>Mollusca</taxon>
        <taxon>Gastropoda</taxon>
        <taxon>Caenogastropoda</taxon>
        <taxon>Littorinimorpha</taxon>
        <taxon>Littorinoidea</taxon>
        <taxon>Littorinidae</taxon>
        <taxon>Littorina</taxon>
    </lineage>
</organism>
<sequence>MEISAEESAKRARNANFSQAEVAVLLEEVALEKETINCSFNSHMTLQKKDRVWRAIQMRVNACGVANRSIKQLKAKLGTMKMDVRAKKRHGRGTGGGKPLPKPDFEEVVAEIIGKDSATFNGLEVDGTETFLKRHRIDSVSSTNGAPARHPSQSQALLMERPSTSLDGGPTMHSTPRREENRGVLHRVASSAILPITLDYAEPRIIEVEVHHETVPEAEGSSFREWQPLDFSSSSRANPSHRLVCTTGLLWRIHRLKLSCRLCQGLRWKSRVLQL</sequence>
<evidence type="ECO:0000313" key="3">
    <source>
        <dbReference type="EMBL" id="KAK7089438.1"/>
    </source>
</evidence>
<dbReference type="EMBL" id="JBAMIC010001685">
    <property type="protein sequence ID" value="KAK7089438.1"/>
    <property type="molecule type" value="Genomic_DNA"/>
</dbReference>
<reference evidence="3 4" key="1">
    <citation type="submission" date="2024-02" db="EMBL/GenBank/DDBJ databases">
        <title>Chromosome-scale genome assembly of the rough periwinkle Littorina saxatilis.</title>
        <authorList>
            <person name="De Jode A."/>
            <person name="Faria R."/>
            <person name="Formenti G."/>
            <person name="Sims Y."/>
            <person name="Smith T.P."/>
            <person name="Tracey A."/>
            <person name="Wood J.M.D."/>
            <person name="Zagrodzka Z.B."/>
            <person name="Johannesson K."/>
            <person name="Butlin R.K."/>
            <person name="Leder E.H."/>
        </authorList>
    </citation>
    <scope>NUCLEOTIDE SEQUENCE [LARGE SCALE GENOMIC DNA]</scope>
    <source>
        <strain evidence="3">Snail1</strain>
        <tissue evidence="3">Muscle</tissue>
    </source>
</reference>
<dbReference type="Pfam" id="PF13873">
    <property type="entry name" value="Myb_DNA-bind_5"/>
    <property type="match status" value="1"/>
</dbReference>
<dbReference type="PANTHER" id="PTHR23098:SF16">
    <property type="entry name" value="REGULATORY PROTEIN ZESTE"/>
    <property type="match status" value="1"/>
</dbReference>
<feature type="compositionally biased region" description="Polar residues" evidence="1">
    <location>
        <begin position="139"/>
        <end position="166"/>
    </location>
</feature>
<dbReference type="GO" id="GO:0005634">
    <property type="term" value="C:nucleus"/>
    <property type="evidence" value="ECO:0007669"/>
    <property type="project" value="TreeGrafter"/>
</dbReference>
<dbReference type="AlphaFoldDB" id="A0AAN9AM43"/>
<evidence type="ECO:0000256" key="1">
    <source>
        <dbReference type="SAM" id="MobiDB-lite"/>
    </source>
</evidence>
<evidence type="ECO:0000313" key="4">
    <source>
        <dbReference type="Proteomes" id="UP001374579"/>
    </source>
</evidence>
<accession>A0AAN9AM43</accession>
<proteinExistence type="predicted"/>
<gene>
    <name evidence="3" type="ORF">V1264_024580</name>
</gene>
<dbReference type="InterPro" id="IPR028002">
    <property type="entry name" value="Myb_DNA-bind_5"/>
</dbReference>